<name>A0ABP1G654_9CHLO</name>
<keyword evidence="2" id="KW-0808">Transferase</keyword>
<dbReference type="InterPro" id="IPR050271">
    <property type="entry name" value="UDP-glycosyltransferase"/>
</dbReference>
<keyword evidence="1" id="KW-0328">Glycosyltransferase</keyword>
<evidence type="ECO:0000313" key="5">
    <source>
        <dbReference type="Proteomes" id="UP001497392"/>
    </source>
</evidence>
<feature type="transmembrane region" description="Helical" evidence="3">
    <location>
        <begin position="469"/>
        <end position="492"/>
    </location>
</feature>
<keyword evidence="3" id="KW-0812">Transmembrane</keyword>
<dbReference type="CDD" id="cd03784">
    <property type="entry name" value="GT1_Gtf-like"/>
    <property type="match status" value="1"/>
</dbReference>
<organism evidence="4 5">
    <name type="scientific">Coccomyxa viridis</name>
    <dbReference type="NCBI Taxonomy" id="1274662"/>
    <lineage>
        <taxon>Eukaryota</taxon>
        <taxon>Viridiplantae</taxon>
        <taxon>Chlorophyta</taxon>
        <taxon>core chlorophytes</taxon>
        <taxon>Trebouxiophyceae</taxon>
        <taxon>Trebouxiophyceae incertae sedis</taxon>
        <taxon>Coccomyxaceae</taxon>
        <taxon>Coccomyxa</taxon>
    </lineage>
</organism>
<proteinExistence type="predicted"/>
<dbReference type="Gene3D" id="3.40.50.2000">
    <property type="entry name" value="Glycogen Phosphorylase B"/>
    <property type="match status" value="2"/>
</dbReference>
<comment type="caution">
    <text evidence="4">The sequence shown here is derived from an EMBL/GenBank/DDBJ whole genome shotgun (WGS) entry which is preliminary data.</text>
</comment>
<dbReference type="SUPFAM" id="SSF53756">
    <property type="entry name" value="UDP-Glycosyltransferase/glycogen phosphorylase"/>
    <property type="match status" value="1"/>
</dbReference>
<dbReference type="Pfam" id="PF00201">
    <property type="entry name" value="UDPGT"/>
    <property type="match status" value="1"/>
</dbReference>
<evidence type="ECO:0000256" key="3">
    <source>
        <dbReference type="SAM" id="Phobius"/>
    </source>
</evidence>
<dbReference type="Proteomes" id="UP001497392">
    <property type="component" value="Unassembled WGS sequence"/>
</dbReference>
<evidence type="ECO:0000256" key="2">
    <source>
        <dbReference type="ARBA" id="ARBA00022679"/>
    </source>
</evidence>
<dbReference type="PANTHER" id="PTHR48043">
    <property type="entry name" value="EG:EG0003.4 PROTEIN-RELATED"/>
    <property type="match status" value="1"/>
</dbReference>
<reference evidence="4 5" key="1">
    <citation type="submission" date="2024-06" db="EMBL/GenBank/DDBJ databases">
        <authorList>
            <person name="Kraege A."/>
            <person name="Thomma B."/>
        </authorList>
    </citation>
    <scope>NUCLEOTIDE SEQUENCE [LARGE SCALE GENOMIC DNA]</scope>
</reference>
<evidence type="ECO:0000256" key="1">
    <source>
        <dbReference type="ARBA" id="ARBA00022676"/>
    </source>
</evidence>
<keyword evidence="5" id="KW-1185">Reference proteome</keyword>
<keyword evidence="3" id="KW-1133">Transmembrane helix</keyword>
<protein>
    <submittedName>
        <fullName evidence="4">G8820 protein</fullName>
    </submittedName>
</protein>
<dbReference type="InterPro" id="IPR002213">
    <property type="entry name" value="UDP_glucos_trans"/>
</dbReference>
<dbReference type="PANTHER" id="PTHR48043:SF145">
    <property type="entry name" value="FI06409P-RELATED"/>
    <property type="match status" value="1"/>
</dbReference>
<gene>
    <name evidence="4" type="primary">g8820</name>
    <name evidence="4" type="ORF">VP750_LOCUS7920</name>
</gene>
<keyword evidence="3" id="KW-0472">Membrane</keyword>
<sequence length="518" mass="56520">MPERLPDCPWKVIVLTTPLGVSHIANLRKIAEELAQQRGHHITYVSMNLDIGALQPTNNTVVSYSILGMADSDTLPAWRLTSKNSSAGVLAGFMALAHSACRGLMGNDTAMTQLKDFKADVMLAEIQNPCTPLLAHVLDLPWVNHWPLAPISIDFDRSQGRALAHIMCFWGGLEGFLAHRLPGLEKWRMQRGTDEWTCMALRSISSRMRSFHKECGSDPDAAKERRRMVLSISPVDWAAEWLRPVSPSYKYVGPVLAGPGKALPAQFQEYMEAAGAQGVLLVSMGTVVELDREELTGMAAAFATLPCKVLWRLTRKEVPGDAALATLKLGGNTQVVMSVPQNDVLAHPNLRAFLSHVGVNSMYEAIYHGRPVVALPMLGDQASNADKIVAKGLGVRVDLHQVGKPAFKEALIEVLTDPTYTATAQAMSVKIRARKRTPVQEAADWIEHVIVTKGEPYLKIPEDEMSLGGFPVIAVCASLAVLIARAALASLLRLCKPFWLARSATYGHLPATGRAHKD</sequence>
<accession>A0ABP1G654</accession>
<dbReference type="EMBL" id="CAXHTA020000015">
    <property type="protein sequence ID" value="CAL5226014.1"/>
    <property type="molecule type" value="Genomic_DNA"/>
</dbReference>
<evidence type="ECO:0000313" key="4">
    <source>
        <dbReference type="EMBL" id="CAL5226014.1"/>
    </source>
</evidence>